<comment type="subcellular location">
    <subcellularLocation>
        <location evidence="1">Membrane</location>
        <topology evidence="1">Multi-pass membrane protein</topology>
    </subcellularLocation>
</comment>
<protein>
    <recommendedName>
        <fullName evidence="6">Amino acid transporter transmembrane domain-containing protein</fullName>
    </recommendedName>
</protein>
<evidence type="ECO:0000313" key="7">
    <source>
        <dbReference type="EMBL" id="CAH0367345.1"/>
    </source>
</evidence>
<sequence>MRLVALAFIASVQALRLPPRLITPRQKFKTTLLAEAEAAAPPAEAPKEDEGASVAASTVNLVKSIVGAGVLALPAGVAAFSDAGPALWPATALITALGAASAYSFGVLGRVCGAYDAETYKDAWARSVGEKSAWVVTLCCTLTPFLACLAYSIIMGDAAASLIAAANPGPRVCSALNACGGARRGSIAALTLGALWPLCSLKSLAALAPTSALGTAGVVYTAGFMAKRALDGTYKAGATFVKSLSRDLAPKFGSTLVKPGLGLGVFVAMCGTAYMAHFNAPNFFVDAGKDEKKYATIVRRGFALSVLLNVAVMVAGYLTFGASSQGLVLNNYAVKDSLASVARLLFGVSTVFTFPLAYAAVKVGVRGVLPKLSEKAVVAAPLGLITAIALLLDDVGVVVSLTGALMGSAVIYALPAVMLLKGDKVQKAAWEKKLAPYGMLGLSAVSAVLGTLATFA</sequence>
<dbReference type="InterPro" id="IPR013057">
    <property type="entry name" value="AA_transpt_TM"/>
</dbReference>
<organism evidence="7 8">
    <name type="scientific">Pelagomonas calceolata</name>
    <dbReference type="NCBI Taxonomy" id="35677"/>
    <lineage>
        <taxon>Eukaryota</taxon>
        <taxon>Sar</taxon>
        <taxon>Stramenopiles</taxon>
        <taxon>Ochrophyta</taxon>
        <taxon>Pelagophyceae</taxon>
        <taxon>Pelagomonadales</taxon>
        <taxon>Pelagomonadaceae</taxon>
        <taxon>Pelagomonas</taxon>
    </lineage>
</organism>
<comment type="caution">
    <text evidence="7">The sequence shown here is derived from an EMBL/GenBank/DDBJ whole genome shotgun (WGS) entry which is preliminary data.</text>
</comment>
<dbReference type="Pfam" id="PF01490">
    <property type="entry name" value="Aa_trans"/>
    <property type="match status" value="1"/>
</dbReference>
<dbReference type="EMBL" id="CAKKNE010000002">
    <property type="protein sequence ID" value="CAH0367345.1"/>
    <property type="molecule type" value="Genomic_DNA"/>
</dbReference>
<feature type="transmembrane region" description="Helical" evidence="5">
    <location>
        <begin position="340"/>
        <end position="360"/>
    </location>
</feature>
<keyword evidence="4 5" id="KW-0472">Membrane</keyword>
<feature type="transmembrane region" description="Helical" evidence="5">
    <location>
        <begin position="398"/>
        <end position="422"/>
    </location>
</feature>
<dbReference type="PANTHER" id="PTHR22950:SF652">
    <property type="entry name" value="TRANSMEMBRANE AMINO ACID TRANSPORTER FAMILY PROTEIN"/>
    <property type="match status" value="1"/>
</dbReference>
<keyword evidence="8" id="KW-1185">Reference proteome</keyword>
<dbReference type="Proteomes" id="UP000789595">
    <property type="component" value="Unassembled WGS sequence"/>
</dbReference>
<dbReference type="GO" id="GO:0015179">
    <property type="term" value="F:L-amino acid transmembrane transporter activity"/>
    <property type="evidence" value="ECO:0007669"/>
    <property type="project" value="TreeGrafter"/>
</dbReference>
<evidence type="ECO:0000313" key="8">
    <source>
        <dbReference type="Proteomes" id="UP000789595"/>
    </source>
</evidence>
<feature type="transmembrane region" description="Helical" evidence="5">
    <location>
        <begin position="301"/>
        <end position="320"/>
    </location>
</feature>
<accession>A0A8J2WVJ1</accession>
<proteinExistence type="predicted"/>
<reference evidence="7" key="1">
    <citation type="submission" date="2021-11" db="EMBL/GenBank/DDBJ databases">
        <authorList>
            <consortium name="Genoscope - CEA"/>
            <person name="William W."/>
        </authorList>
    </citation>
    <scope>NUCLEOTIDE SEQUENCE</scope>
</reference>
<evidence type="ECO:0000256" key="5">
    <source>
        <dbReference type="SAM" id="Phobius"/>
    </source>
</evidence>
<dbReference type="GO" id="GO:0016020">
    <property type="term" value="C:membrane"/>
    <property type="evidence" value="ECO:0007669"/>
    <property type="project" value="UniProtKB-SubCell"/>
</dbReference>
<dbReference type="PANTHER" id="PTHR22950">
    <property type="entry name" value="AMINO ACID TRANSPORTER"/>
    <property type="match status" value="1"/>
</dbReference>
<gene>
    <name evidence="7" type="ORF">PECAL_2P03600</name>
</gene>
<evidence type="ECO:0000256" key="4">
    <source>
        <dbReference type="ARBA" id="ARBA00023136"/>
    </source>
</evidence>
<dbReference type="OrthoDB" id="28208at2759"/>
<evidence type="ECO:0000259" key="6">
    <source>
        <dbReference type="Pfam" id="PF01490"/>
    </source>
</evidence>
<keyword evidence="2 5" id="KW-0812">Transmembrane</keyword>
<feature type="transmembrane region" description="Helical" evidence="5">
    <location>
        <begin position="434"/>
        <end position="455"/>
    </location>
</feature>
<feature type="transmembrane region" description="Helical" evidence="5">
    <location>
        <begin position="372"/>
        <end position="392"/>
    </location>
</feature>
<feature type="transmembrane region" description="Helical" evidence="5">
    <location>
        <begin position="260"/>
        <end position="280"/>
    </location>
</feature>
<evidence type="ECO:0000256" key="1">
    <source>
        <dbReference type="ARBA" id="ARBA00004141"/>
    </source>
</evidence>
<dbReference type="AlphaFoldDB" id="A0A8J2WVJ1"/>
<evidence type="ECO:0000256" key="3">
    <source>
        <dbReference type="ARBA" id="ARBA00022989"/>
    </source>
</evidence>
<feature type="domain" description="Amino acid transporter transmembrane" evidence="6">
    <location>
        <begin position="51"/>
        <end position="454"/>
    </location>
</feature>
<keyword evidence="3 5" id="KW-1133">Transmembrane helix</keyword>
<evidence type="ECO:0000256" key="2">
    <source>
        <dbReference type="ARBA" id="ARBA00022692"/>
    </source>
</evidence>
<name>A0A8J2WVJ1_9STRA</name>